<evidence type="ECO:0000313" key="2">
    <source>
        <dbReference type="EMBL" id="KUM95187.1"/>
    </source>
</evidence>
<comment type="caution">
    <text evidence="2">The sequence shown here is derived from an EMBL/GenBank/DDBJ whole genome shotgun (WGS) entry which is preliminary data.</text>
</comment>
<dbReference type="InterPro" id="IPR010753">
    <property type="entry name" value="DUF1330"/>
</dbReference>
<dbReference type="RefSeq" id="WP_067136955.1">
    <property type="nucleotide sequence ID" value="NZ_JBFACD010000063.1"/>
</dbReference>
<dbReference type="OrthoDB" id="9806380at2"/>
<dbReference type="Proteomes" id="UP000053127">
    <property type="component" value="Unassembled WGS sequence"/>
</dbReference>
<name>A0A101NLE5_9ACTN</name>
<accession>A0A101NLE5</accession>
<dbReference type="SUPFAM" id="SSF54909">
    <property type="entry name" value="Dimeric alpha+beta barrel"/>
    <property type="match status" value="1"/>
</dbReference>
<dbReference type="EMBL" id="LMWN01000115">
    <property type="protein sequence ID" value="KUM95187.1"/>
    <property type="molecule type" value="Genomic_DNA"/>
</dbReference>
<dbReference type="PANTHER" id="PTHR41521">
    <property type="match status" value="1"/>
</dbReference>
<gene>
    <name evidence="2" type="ORF">AQI95_43365</name>
</gene>
<dbReference type="Pfam" id="PF07045">
    <property type="entry name" value="DUF1330"/>
    <property type="match status" value="1"/>
</dbReference>
<dbReference type="Gene3D" id="3.30.70.100">
    <property type="match status" value="1"/>
</dbReference>
<dbReference type="PANTHER" id="PTHR41521:SF4">
    <property type="entry name" value="BLR0684 PROTEIN"/>
    <property type="match status" value="1"/>
</dbReference>
<reference evidence="2 3" key="1">
    <citation type="submission" date="2015-10" db="EMBL/GenBank/DDBJ databases">
        <title>Draft genome sequence of Streptomyces yokosukanensis DSM 40224, type strain for the species Streptomyces yokosukanensis.</title>
        <authorList>
            <person name="Ruckert C."/>
            <person name="Winkler A."/>
            <person name="Kalinowski J."/>
            <person name="Kampfer P."/>
            <person name="Glaeser S."/>
        </authorList>
    </citation>
    <scope>NUCLEOTIDE SEQUENCE [LARGE SCALE GENOMIC DNA]</scope>
    <source>
        <strain evidence="2 3">DSM 40224</strain>
    </source>
</reference>
<sequence>MAAYVISEVEILNQTLADEYRRLAEASIHRYGGRYVVRGAQPEPVEGAWPPGRRLVIVEFPDMDRAKEWYASPEYAEALKMRQSALDRRLLFAEGLPE</sequence>
<dbReference type="InterPro" id="IPR011008">
    <property type="entry name" value="Dimeric_a/b-barrel"/>
</dbReference>
<dbReference type="AlphaFoldDB" id="A0A101NLE5"/>
<protein>
    <recommendedName>
        <fullName evidence="1">DUF1330 domain-containing protein</fullName>
    </recommendedName>
</protein>
<keyword evidence="3" id="KW-1185">Reference proteome</keyword>
<organism evidence="2 3">
    <name type="scientific">Streptomyces yokosukanensis</name>
    <dbReference type="NCBI Taxonomy" id="67386"/>
    <lineage>
        <taxon>Bacteria</taxon>
        <taxon>Bacillati</taxon>
        <taxon>Actinomycetota</taxon>
        <taxon>Actinomycetes</taxon>
        <taxon>Kitasatosporales</taxon>
        <taxon>Streptomycetaceae</taxon>
        <taxon>Streptomyces</taxon>
    </lineage>
</organism>
<feature type="domain" description="DUF1330" evidence="1">
    <location>
        <begin position="3"/>
        <end position="95"/>
    </location>
</feature>
<evidence type="ECO:0000259" key="1">
    <source>
        <dbReference type="Pfam" id="PF07045"/>
    </source>
</evidence>
<proteinExistence type="predicted"/>
<evidence type="ECO:0000313" key="3">
    <source>
        <dbReference type="Proteomes" id="UP000053127"/>
    </source>
</evidence>